<dbReference type="EMBL" id="KZ678264">
    <property type="protein sequence ID" value="PSN58595.1"/>
    <property type="molecule type" value="Genomic_DNA"/>
</dbReference>
<feature type="non-terminal residue" evidence="3">
    <location>
        <position position="746"/>
    </location>
</feature>
<dbReference type="GO" id="GO:0005975">
    <property type="term" value="P:carbohydrate metabolic process"/>
    <property type="evidence" value="ECO:0007669"/>
    <property type="project" value="InterPro"/>
</dbReference>
<feature type="domain" description="Alpha-L-rhamnosidase six-hairpin glycosidase" evidence="2">
    <location>
        <begin position="383"/>
        <end position="622"/>
    </location>
</feature>
<proteinExistence type="predicted"/>
<dbReference type="GO" id="GO:0016787">
    <property type="term" value="F:hydrolase activity"/>
    <property type="evidence" value="ECO:0007669"/>
    <property type="project" value="UniProtKB-KW"/>
</dbReference>
<keyword evidence="4" id="KW-1185">Reference proteome</keyword>
<evidence type="ECO:0000259" key="2">
    <source>
        <dbReference type="Pfam" id="PF17389"/>
    </source>
</evidence>
<protein>
    <submittedName>
        <fullName evidence="3">Glycoside hydrolase family 78 protein</fullName>
    </submittedName>
</protein>
<reference evidence="3 4" key="1">
    <citation type="journal article" date="2018" name="Front. Microbiol.">
        <title>Genome-Wide Analysis of Corynespora cassiicola Leaf Fall Disease Putative Effectors.</title>
        <authorList>
            <person name="Lopez D."/>
            <person name="Ribeiro S."/>
            <person name="Label P."/>
            <person name="Fumanal B."/>
            <person name="Venisse J.S."/>
            <person name="Kohler A."/>
            <person name="de Oliveira R.R."/>
            <person name="Labutti K."/>
            <person name="Lipzen A."/>
            <person name="Lail K."/>
            <person name="Bauer D."/>
            <person name="Ohm R.A."/>
            <person name="Barry K.W."/>
            <person name="Spatafora J."/>
            <person name="Grigoriev I.V."/>
            <person name="Martin F.M."/>
            <person name="Pujade-Renaud V."/>
        </authorList>
    </citation>
    <scope>NUCLEOTIDE SEQUENCE [LARGE SCALE GENOMIC DNA]</scope>
    <source>
        <strain evidence="3 4">Philippines</strain>
    </source>
</reference>
<dbReference type="Proteomes" id="UP000240883">
    <property type="component" value="Unassembled WGS sequence"/>
</dbReference>
<accession>A0A2T2MZD6</accession>
<keyword evidence="3" id="KW-0378">Hydrolase</keyword>
<dbReference type="AlphaFoldDB" id="A0A2T2MZD6"/>
<dbReference type="OrthoDB" id="10036721at2759"/>
<gene>
    <name evidence="3" type="ORF">BS50DRAFT_649208</name>
</gene>
<feature type="chain" id="PRO_5015493823" evidence="1">
    <location>
        <begin position="23"/>
        <end position="746"/>
    </location>
</feature>
<dbReference type="PANTHER" id="PTHR34987:SF4">
    <property type="entry name" value="ALPHA-L-RHAMNOSIDASE C-TERMINAL DOMAIN-CONTAINING PROTEIN"/>
    <property type="match status" value="1"/>
</dbReference>
<dbReference type="InterPro" id="IPR035396">
    <property type="entry name" value="Bac_rhamnosid6H"/>
</dbReference>
<dbReference type="STRING" id="1448308.A0A2T2MZD6"/>
<evidence type="ECO:0000313" key="3">
    <source>
        <dbReference type="EMBL" id="PSN58595.1"/>
    </source>
</evidence>
<name>A0A2T2MZD6_CORCC</name>
<dbReference type="Gene3D" id="1.50.10.10">
    <property type="match status" value="1"/>
</dbReference>
<dbReference type="InterPro" id="IPR012341">
    <property type="entry name" value="6hp_glycosidase-like_sf"/>
</dbReference>
<dbReference type="Gene3D" id="2.60.120.560">
    <property type="entry name" value="Exo-inulinase, domain 1"/>
    <property type="match status" value="1"/>
</dbReference>
<dbReference type="Gene3D" id="2.60.420.10">
    <property type="entry name" value="Maltose phosphorylase, domain 3"/>
    <property type="match status" value="1"/>
</dbReference>
<organism evidence="3 4">
    <name type="scientific">Corynespora cassiicola Philippines</name>
    <dbReference type="NCBI Taxonomy" id="1448308"/>
    <lineage>
        <taxon>Eukaryota</taxon>
        <taxon>Fungi</taxon>
        <taxon>Dikarya</taxon>
        <taxon>Ascomycota</taxon>
        <taxon>Pezizomycotina</taxon>
        <taxon>Dothideomycetes</taxon>
        <taxon>Pleosporomycetidae</taxon>
        <taxon>Pleosporales</taxon>
        <taxon>Corynesporascaceae</taxon>
        <taxon>Corynespora</taxon>
    </lineage>
</organism>
<sequence length="746" mass="80385">MPFIFNILLVLLAHLSISLITATDIRNHQRHNPNQADRHLENSTSVIQGRNGTITLKGRSNSSSTIVLDYGHDVEGFPTFQVVSASGDTSELEITYSETRAILESSITSDGPVGLAAAMDTYRINRYNITGPLTHTNRLIQGGFRFQKLQLSTPGELVLENVGVKPTTSTVPITSLPGSFECSDNDLTQIWRTGARTIQLNEIPAFTIPNYWQITPEGSFVESQAPQVLFSDTASGMMQYKLNFDVKPVANGFSFSILASTLNMGIYIFCNIANGSISAKTGTTEATSGFLASAVLPANITLGNWQSVQAVVDMTEISISIDGFKVLHFSQSASFAGSFGLGAALGHSAFFRNLSATTLTGDMIYASQLTDESFLPDFLMGTNPLNTAVDGSKRDRISYTGDLDIAVGSTMVSTHGTEYLQGTLDLVGSFQLTPGFFVPTAKIQQKPLAAPIDANITGLIGYSFNLLTAVASFYQQTGNLTVAKEWAPKIVAMLHWAESQVLPSNELLNISNAAFGGDWNYYDPVQHGIVTKFNMVYAYSLQSCLTLLGDVGIDVEPYVSRLNSLRKAINAHLWSSDLGAYFLSESVVDGFGQDSNALAILAGVTNSEHTSSQVLSTLTQLSTPNGPLAFSDRTYASGFAKLISPYASAYHLRAALSESNEAIAKELLKTLWKPMADPVQANYTGCFWETLDENGGPGLGAITSLCHAWGAGPTGELSFYVLGIQPVKPGFREWQVSPLTLGLQWA</sequence>
<keyword evidence="1" id="KW-0732">Signal</keyword>
<dbReference type="InterPro" id="IPR008928">
    <property type="entry name" value="6-hairpin_glycosidase_sf"/>
</dbReference>
<dbReference type="PANTHER" id="PTHR34987">
    <property type="entry name" value="C, PUTATIVE (AFU_ORTHOLOGUE AFUA_3G02880)-RELATED"/>
    <property type="match status" value="1"/>
</dbReference>
<dbReference type="Pfam" id="PF17389">
    <property type="entry name" value="Bac_rhamnosid6H"/>
    <property type="match status" value="1"/>
</dbReference>
<feature type="signal peptide" evidence="1">
    <location>
        <begin position="1"/>
        <end position="22"/>
    </location>
</feature>
<evidence type="ECO:0000256" key="1">
    <source>
        <dbReference type="SAM" id="SignalP"/>
    </source>
</evidence>
<dbReference type="SUPFAM" id="SSF48208">
    <property type="entry name" value="Six-hairpin glycosidases"/>
    <property type="match status" value="1"/>
</dbReference>
<evidence type="ECO:0000313" key="4">
    <source>
        <dbReference type="Proteomes" id="UP000240883"/>
    </source>
</evidence>